<reference evidence="7" key="1">
    <citation type="journal article" date="2014" name="Int. J. Syst. Evol. Microbiol.">
        <title>Complete genome sequence of Corynebacterium casei LMG S-19264T (=DSM 44701T), isolated from a smear-ripened cheese.</title>
        <authorList>
            <consortium name="US DOE Joint Genome Institute (JGI-PGF)"/>
            <person name="Walter F."/>
            <person name="Albersmeier A."/>
            <person name="Kalinowski J."/>
            <person name="Ruckert C."/>
        </authorList>
    </citation>
    <scope>NUCLEOTIDE SEQUENCE</scope>
    <source>
        <strain evidence="7">NBRC 108769</strain>
    </source>
</reference>
<organism evidence="7 8">
    <name type="scientific">Portibacter lacus</name>
    <dbReference type="NCBI Taxonomy" id="1099794"/>
    <lineage>
        <taxon>Bacteria</taxon>
        <taxon>Pseudomonadati</taxon>
        <taxon>Bacteroidota</taxon>
        <taxon>Saprospiria</taxon>
        <taxon>Saprospirales</taxon>
        <taxon>Haliscomenobacteraceae</taxon>
        <taxon>Portibacter</taxon>
    </lineage>
</organism>
<keyword evidence="4" id="KW-0560">Oxidoreductase</keyword>
<evidence type="ECO:0000256" key="1">
    <source>
        <dbReference type="ARBA" id="ARBA00001964"/>
    </source>
</evidence>
<gene>
    <name evidence="7" type="ORF">GCM10007940_03930</name>
</gene>
<keyword evidence="8" id="KW-1185">Reference proteome</keyword>
<dbReference type="AlphaFoldDB" id="A0AA37WC45"/>
<dbReference type="SUPFAM" id="SSF52518">
    <property type="entry name" value="Thiamin diphosphate-binding fold (THDP-binding)"/>
    <property type="match status" value="2"/>
</dbReference>
<sequence length="808" mass="90945">MLDFPTEVIRTESEPQPRQHFIDEVLKDFWTCLVSREVSLLGRKEVLSGKGKFGVFGDGKEVPQVALSRVFRKGDHRAGYYRDQTIMFALGIAKIEDFFAQMYTDARNDPFSAGRQMNAHFATPYIDEEGEFTNHMELFNQTSDISCTAGQMARAVGLALASNKYKELKSLFGKKHKFSRKGKEVCFCTIGDASCAEGPFWEAVNAAATIQIPLVISVWDDGYGISVPVDKQIAKASISDALQGMQTEKSKKGLEIYKVEAWNYPKLVATYEKAIKKARKNQSPALIHVIECTQPQGHSTSGSHERYKSKQRLSWERDWDCIDRMESWMISSGICDKETTKKMKARAKEFVRERKTFAWKRYITPINEERELVINLISRIGQQAHLKKEILEIKKELDNLVDPTYSEVVQLAKRALYLSMFEKVDEVAKLKAYIDGKDEAANLTYHTKLYSDTPKAAVKVPVVEMEFEGEEVMAPGYKVINTFFDKAFAKHKELLAFGEDVGKIGDVNQGMAGLQEKYGEERVFDVGIREWTIVGQAIGLAMRGFKPIMEIQYLDYLYYGLAPLADDVASLRYRSNGLQSVPLIVRTRGHRLEGIWHSGSPIGMIINSLRGMYLAVPRNLTQAAGFYNTLIQGDDPAIVIETLNGYRKREVVPSNIGEYTIPLGVPEILLEGTDVTVVSYGACIAEIEEAIPLLNQYDISIELIDVRTLLPFDLEGVIVNSLKKTSRLIVIDEDVPGGASAYIVNQVLEEQDGYYSLDSKPITLTAQAHRPPYGSDGDYYTKPNPEQIFETIYTLMTEVDPDAYPIAF</sequence>
<dbReference type="SMART" id="SM00861">
    <property type="entry name" value="Transket_pyr"/>
    <property type="match status" value="1"/>
</dbReference>
<evidence type="ECO:0000256" key="5">
    <source>
        <dbReference type="ARBA" id="ARBA00023052"/>
    </source>
</evidence>
<dbReference type="SUPFAM" id="SSF52922">
    <property type="entry name" value="TK C-terminal domain-like"/>
    <property type="match status" value="1"/>
</dbReference>
<dbReference type="Pfam" id="PF00676">
    <property type="entry name" value="E1_dh"/>
    <property type="match status" value="1"/>
</dbReference>
<reference evidence="7" key="2">
    <citation type="submission" date="2023-01" db="EMBL/GenBank/DDBJ databases">
        <title>Draft genome sequence of Portibacter lacus strain NBRC 108769.</title>
        <authorList>
            <person name="Sun Q."/>
            <person name="Mori K."/>
        </authorList>
    </citation>
    <scope>NUCLEOTIDE SEQUENCE</scope>
    <source>
        <strain evidence="7">NBRC 108769</strain>
    </source>
</reference>
<dbReference type="CDD" id="cd02000">
    <property type="entry name" value="TPP_E1_PDC_ADC_BCADC"/>
    <property type="match status" value="1"/>
</dbReference>
<feature type="domain" description="Transketolase-like pyrimidine-binding" evidence="6">
    <location>
        <begin position="474"/>
        <end position="648"/>
    </location>
</feature>
<dbReference type="GO" id="GO:0007584">
    <property type="term" value="P:response to nutrient"/>
    <property type="evidence" value="ECO:0007669"/>
    <property type="project" value="TreeGrafter"/>
</dbReference>
<dbReference type="InterPro" id="IPR029061">
    <property type="entry name" value="THDP-binding"/>
</dbReference>
<dbReference type="GO" id="GO:0003863">
    <property type="term" value="F:branched-chain 2-oxo acid dehydrogenase activity"/>
    <property type="evidence" value="ECO:0007669"/>
    <property type="project" value="UniProtKB-EC"/>
</dbReference>
<dbReference type="InterPro" id="IPR033248">
    <property type="entry name" value="Transketolase_C"/>
</dbReference>
<dbReference type="EC" id="1.2.4.4" evidence="3"/>
<dbReference type="Pfam" id="PF02780">
    <property type="entry name" value="Transketolase_C"/>
    <property type="match status" value="1"/>
</dbReference>
<evidence type="ECO:0000313" key="7">
    <source>
        <dbReference type="EMBL" id="GLR15778.1"/>
    </source>
</evidence>
<dbReference type="Pfam" id="PF02779">
    <property type="entry name" value="Transket_pyr"/>
    <property type="match status" value="1"/>
</dbReference>
<comment type="function">
    <text evidence="2">E1 component of the 2-oxoglutarate dehydrogenase (OGDH) complex which catalyzes the decarboxylation of 2-oxoglutarate, the first step in the conversion of 2-oxoglutarate to succinyl-CoA and CO(2).</text>
</comment>
<evidence type="ECO:0000256" key="4">
    <source>
        <dbReference type="ARBA" id="ARBA00023002"/>
    </source>
</evidence>
<dbReference type="InterPro" id="IPR009014">
    <property type="entry name" value="Transketo_C/PFOR_II"/>
</dbReference>
<comment type="caution">
    <text evidence="7">The sequence shown here is derived from an EMBL/GenBank/DDBJ whole genome shotgun (WGS) entry which is preliminary data.</text>
</comment>
<evidence type="ECO:0000256" key="2">
    <source>
        <dbReference type="ARBA" id="ARBA00003906"/>
    </source>
</evidence>
<dbReference type="GO" id="GO:0009083">
    <property type="term" value="P:branched-chain amino acid catabolic process"/>
    <property type="evidence" value="ECO:0007669"/>
    <property type="project" value="TreeGrafter"/>
</dbReference>
<comment type="cofactor">
    <cofactor evidence="1">
        <name>thiamine diphosphate</name>
        <dbReference type="ChEBI" id="CHEBI:58937"/>
    </cofactor>
</comment>
<proteinExistence type="predicted"/>
<dbReference type="Gene3D" id="3.40.50.970">
    <property type="match status" value="2"/>
</dbReference>
<dbReference type="EMBL" id="BSOH01000001">
    <property type="protein sequence ID" value="GLR15778.1"/>
    <property type="molecule type" value="Genomic_DNA"/>
</dbReference>
<dbReference type="Gene3D" id="3.40.50.920">
    <property type="match status" value="1"/>
</dbReference>
<dbReference type="Proteomes" id="UP001156666">
    <property type="component" value="Unassembled WGS sequence"/>
</dbReference>
<name>A0AA37WC45_9BACT</name>
<dbReference type="RefSeq" id="WP_235294665.1">
    <property type="nucleotide sequence ID" value="NZ_BSOH01000001.1"/>
</dbReference>
<evidence type="ECO:0000256" key="3">
    <source>
        <dbReference type="ARBA" id="ARBA00012277"/>
    </source>
</evidence>
<dbReference type="InterPro" id="IPR001017">
    <property type="entry name" value="DH_E1"/>
</dbReference>
<protein>
    <recommendedName>
        <fullName evidence="3">3-methyl-2-oxobutanoate dehydrogenase (2-methylpropanoyl-transferring)</fullName>
        <ecNumber evidence="3">1.2.4.4</ecNumber>
    </recommendedName>
</protein>
<evidence type="ECO:0000259" key="6">
    <source>
        <dbReference type="SMART" id="SM00861"/>
    </source>
</evidence>
<accession>A0AA37WC45</accession>
<keyword evidence="5" id="KW-0786">Thiamine pyrophosphate</keyword>
<dbReference type="PANTHER" id="PTHR42980:SF1">
    <property type="entry name" value="2-OXOISOVALERATE DEHYDROGENASE SUBUNIT BETA, MITOCHONDRIAL"/>
    <property type="match status" value="1"/>
</dbReference>
<dbReference type="PANTHER" id="PTHR42980">
    <property type="entry name" value="2-OXOISOVALERATE DEHYDROGENASE SUBUNIT BETA-RELATED"/>
    <property type="match status" value="1"/>
</dbReference>
<evidence type="ECO:0000313" key="8">
    <source>
        <dbReference type="Proteomes" id="UP001156666"/>
    </source>
</evidence>
<dbReference type="InterPro" id="IPR005475">
    <property type="entry name" value="Transketolase-like_Pyr-bd"/>
</dbReference>